<dbReference type="InterPro" id="IPR004276">
    <property type="entry name" value="GlycoTrans_28_N"/>
</dbReference>
<evidence type="ECO:0000256" key="7">
    <source>
        <dbReference type="ARBA" id="ARBA00023136"/>
    </source>
</evidence>
<keyword evidence="7 10" id="KW-0472">Membrane</keyword>
<evidence type="ECO:0000256" key="6">
    <source>
        <dbReference type="ARBA" id="ARBA00022984"/>
    </source>
</evidence>
<keyword evidence="3 10" id="KW-0328">Glycosyltransferase</keyword>
<comment type="catalytic activity">
    <reaction evidence="10">
        <text>di-trans,octa-cis-undecaprenyl diphospho-N-acetyl-alpha-D-muramoyl-L-alanyl-D-glutamyl-meso-2,6-diaminopimeloyl-D-alanyl-D-alanine + UDP-N-acetyl-alpha-D-glucosamine = di-trans,octa-cis-undecaprenyl diphospho-[N-acetyl-alpha-D-glucosaminyl-(1-&gt;4)]-N-acetyl-alpha-D-muramoyl-L-alanyl-D-glutamyl-meso-2,6-diaminopimeloyl-D-alanyl-D-alanine + UDP + H(+)</text>
        <dbReference type="Rhea" id="RHEA:31227"/>
        <dbReference type="ChEBI" id="CHEBI:15378"/>
        <dbReference type="ChEBI" id="CHEBI:57705"/>
        <dbReference type="ChEBI" id="CHEBI:58223"/>
        <dbReference type="ChEBI" id="CHEBI:61387"/>
        <dbReference type="ChEBI" id="CHEBI:61388"/>
        <dbReference type="EC" id="2.4.1.227"/>
    </reaction>
</comment>
<dbReference type="GO" id="GO:0008360">
    <property type="term" value="P:regulation of cell shape"/>
    <property type="evidence" value="ECO:0007669"/>
    <property type="project" value="UniProtKB-KW"/>
</dbReference>
<keyword evidence="4 10" id="KW-0808">Transferase</keyword>
<feature type="binding site" evidence="10">
    <location>
        <position position="288"/>
    </location>
    <ligand>
        <name>UDP-N-acetyl-alpha-D-glucosamine</name>
        <dbReference type="ChEBI" id="CHEBI:57705"/>
    </ligand>
</feature>
<accession>A0A9D1QY48</accession>
<feature type="binding site" evidence="10">
    <location>
        <begin position="12"/>
        <end position="14"/>
    </location>
    <ligand>
        <name>UDP-N-acetyl-alpha-D-glucosamine</name>
        <dbReference type="ChEBI" id="CHEBI:57705"/>
    </ligand>
</feature>
<comment type="caution">
    <text evidence="10">Lacks conserved residue(s) required for the propagation of feature annotation.</text>
</comment>
<dbReference type="PANTHER" id="PTHR21015:SF22">
    <property type="entry name" value="GLYCOSYLTRANSFERASE"/>
    <property type="match status" value="1"/>
</dbReference>
<reference evidence="13" key="2">
    <citation type="submission" date="2021-04" db="EMBL/GenBank/DDBJ databases">
        <authorList>
            <person name="Gilroy R."/>
        </authorList>
    </citation>
    <scope>NUCLEOTIDE SEQUENCE</scope>
    <source>
        <strain evidence="13">ChiSxjej5B17-1746</strain>
    </source>
</reference>
<dbReference type="GO" id="GO:0050511">
    <property type="term" value="F:undecaprenyldiphospho-muramoylpentapeptide beta-N-acetylglucosaminyltransferase activity"/>
    <property type="evidence" value="ECO:0007669"/>
    <property type="project" value="UniProtKB-UniRule"/>
</dbReference>
<feature type="domain" description="Glycosyl transferase family 28 C-terminal" evidence="12">
    <location>
        <begin position="183"/>
        <end position="346"/>
    </location>
</feature>
<dbReference type="EMBL" id="DXGI01000125">
    <property type="protein sequence ID" value="HIW78201.1"/>
    <property type="molecule type" value="Genomic_DNA"/>
</dbReference>
<keyword evidence="9 10" id="KW-0961">Cell wall biogenesis/degradation</keyword>
<comment type="function">
    <text evidence="10">Cell wall formation. Catalyzes the transfer of a GlcNAc subunit on undecaprenyl-pyrophosphoryl-MurNAc-pentapeptide (lipid intermediate I) to form undecaprenyl-pyrophosphoryl-MurNAc-(pentapeptide)GlcNAc (lipid intermediate II).</text>
</comment>
<dbReference type="GO" id="GO:0051301">
    <property type="term" value="P:cell division"/>
    <property type="evidence" value="ECO:0007669"/>
    <property type="project" value="UniProtKB-KW"/>
</dbReference>
<keyword evidence="8 10" id="KW-0131">Cell cycle</keyword>
<sequence>MGKRIILTTGGTGGHIFPALAVAEQLRREGAELLFVGSEYGSEAKLARQAGVDFRGLPVRGVLGRGLRSMGAACGLCRAVFMARGIVKAFRPDAVVGFGAYASFPSLVAARWAGVPIAVHEQNAMPGVTNRLLARLAKRVFLSLPDVTGAFDSRKAVLTGNPVREAIVEAGHRPADSRDSRRLLVMGGSQGAKAINSVILASLERLMKAGVEIRHQTGSHDLERVLAGYRAHGIDASGVTPFIEDVAGAYRWADLVLCRAGATSVAELAVAGKAAVLIPFPYATHDHQTYNARVMADRGAAMLLAEKDLAHLDAGGMLINLLHDADTLRAMSQAARACARPDAASRVADGVLALCDR</sequence>
<feature type="domain" description="Glycosyltransferase family 28 N-terminal" evidence="11">
    <location>
        <begin position="5"/>
        <end position="141"/>
    </location>
</feature>
<evidence type="ECO:0000259" key="12">
    <source>
        <dbReference type="Pfam" id="PF04101"/>
    </source>
</evidence>
<protein>
    <recommendedName>
        <fullName evidence="10">UDP-N-acetylglucosamine--N-acetylmuramyl-(pentapeptide) pyrophosphoryl-undecaprenol N-acetylglucosamine transferase</fullName>
        <ecNumber evidence="10">2.4.1.227</ecNumber>
    </recommendedName>
    <alternativeName>
        <fullName evidence="10">Undecaprenyl-PP-MurNAc-pentapeptide-UDPGlcNAc GlcNAc transferase</fullName>
    </alternativeName>
</protein>
<evidence type="ECO:0000313" key="13">
    <source>
        <dbReference type="EMBL" id="HIW78201.1"/>
    </source>
</evidence>
<comment type="caution">
    <text evidence="13">The sequence shown here is derived from an EMBL/GenBank/DDBJ whole genome shotgun (WGS) entry which is preliminary data.</text>
</comment>
<name>A0A9D1QY48_9BACT</name>
<dbReference type="Gene3D" id="3.40.50.2000">
    <property type="entry name" value="Glycogen Phosphorylase B"/>
    <property type="match status" value="2"/>
</dbReference>
<evidence type="ECO:0000256" key="3">
    <source>
        <dbReference type="ARBA" id="ARBA00022676"/>
    </source>
</evidence>
<feature type="binding site" evidence="10">
    <location>
        <position position="243"/>
    </location>
    <ligand>
        <name>UDP-N-acetyl-alpha-D-glucosamine</name>
        <dbReference type="ChEBI" id="CHEBI:57705"/>
    </ligand>
</feature>
<dbReference type="GO" id="GO:0005886">
    <property type="term" value="C:plasma membrane"/>
    <property type="evidence" value="ECO:0007669"/>
    <property type="project" value="UniProtKB-SubCell"/>
</dbReference>
<proteinExistence type="inferred from homology"/>
<dbReference type="HAMAP" id="MF_00033">
    <property type="entry name" value="MurG"/>
    <property type="match status" value="1"/>
</dbReference>
<comment type="subcellular location">
    <subcellularLocation>
        <location evidence="10">Cell membrane</location>
        <topology evidence="10">Peripheral membrane protein</topology>
        <orientation evidence="10">Cytoplasmic side</orientation>
    </subcellularLocation>
</comment>
<dbReference type="GO" id="GO:0071555">
    <property type="term" value="P:cell wall organization"/>
    <property type="evidence" value="ECO:0007669"/>
    <property type="project" value="UniProtKB-KW"/>
</dbReference>
<dbReference type="AlphaFoldDB" id="A0A9D1QY48"/>
<keyword evidence="5 10" id="KW-0133">Cell shape</keyword>
<comment type="pathway">
    <text evidence="10">Cell wall biogenesis; peptidoglycan biosynthesis.</text>
</comment>
<evidence type="ECO:0000256" key="4">
    <source>
        <dbReference type="ARBA" id="ARBA00022679"/>
    </source>
</evidence>
<dbReference type="GO" id="GO:0005975">
    <property type="term" value="P:carbohydrate metabolic process"/>
    <property type="evidence" value="ECO:0007669"/>
    <property type="project" value="InterPro"/>
</dbReference>
<feature type="binding site" evidence="10">
    <location>
        <position position="189"/>
    </location>
    <ligand>
        <name>UDP-N-acetyl-alpha-D-glucosamine</name>
        <dbReference type="ChEBI" id="CHEBI:57705"/>
    </ligand>
</feature>
<feature type="binding site" evidence="10">
    <location>
        <position position="164"/>
    </location>
    <ligand>
        <name>UDP-N-acetyl-alpha-D-glucosamine</name>
        <dbReference type="ChEBI" id="CHEBI:57705"/>
    </ligand>
</feature>
<evidence type="ECO:0000256" key="9">
    <source>
        <dbReference type="ARBA" id="ARBA00023316"/>
    </source>
</evidence>
<dbReference type="InterPro" id="IPR006009">
    <property type="entry name" value="GlcNAc_MurG"/>
</dbReference>
<dbReference type="Pfam" id="PF04101">
    <property type="entry name" value="Glyco_tran_28_C"/>
    <property type="match status" value="1"/>
</dbReference>
<dbReference type="Proteomes" id="UP000824264">
    <property type="component" value="Unassembled WGS sequence"/>
</dbReference>
<dbReference type="InterPro" id="IPR007235">
    <property type="entry name" value="Glyco_trans_28_C"/>
</dbReference>
<organism evidence="13 14">
    <name type="scientific">Candidatus Bilophila faecipullorum</name>
    <dbReference type="NCBI Taxonomy" id="2838482"/>
    <lineage>
        <taxon>Bacteria</taxon>
        <taxon>Pseudomonadati</taxon>
        <taxon>Thermodesulfobacteriota</taxon>
        <taxon>Desulfovibrionia</taxon>
        <taxon>Desulfovibrionales</taxon>
        <taxon>Desulfovibrionaceae</taxon>
        <taxon>Bilophila</taxon>
    </lineage>
</organism>
<keyword evidence="6 10" id="KW-0573">Peptidoglycan synthesis</keyword>
<evidence type="ECO:0000256" key="5">
    <source>
        <dbReference type="ARBA" id="ARBA00022960"/>
    </source>
</evidence>
<dbReference type="CDD" id="cd03785">
    <property type="entry name" value="GT28_MurG"/>
    <property type="match status" value="1"/>
</dbReference>
<keyword evidence="2 10" id="KW-0132">Cell division</keyword>
<evidence type="ECO:0000256" key="2">
    <source>
        <dbReference type="ARBA" id="ARBA00022618"/>
    </source>
</evidence>
<dbReference type="NCBIfam" id="TIGR01133">
    <property type="entry name" value="murG"/>
    <property type="match status" value="1"/>
</dbReference>
<dbReference type="PANTHER" id="PTHR21015">
    <property type="entry name" value="UDP-N-ACETYLGLUCOSAMINE--N-ACETYLMURAMYL-(PENTAPEPTIDE) PYROPHOSPHORYL-UNDECAPRENOL N-ACETYLGLUCOSAMINE TRANSFERASE 1"/>
    <property type="match status" value="1"/>
</dbReference>
<evidence type="ECO:0000259" key="11">
    <source>
        <dbReference type="Pfam" id="PF03033"/>
    </source>
</evidence>
<gene>
    <name evidence="10 13" type="primary">murG</name>
    <name evidence="13" type="ORF">H9874_03545</name>
</gene>
<dbReference type="EC" id="2.4.1.227" evidence="10"/>
<evidence type="ECO:0000256" key="10">
    <source>
        <dbReference type="HAMAP-Rule" id="MF_00033"/>
    </source>
</evidence>
<reference evidence="13" key="1">
    <citation type="journal article" date="2021" name="PeerJ">
        <title>Extensive microbial diversity within the chicken gut microbiome revealed by metagenomics and culture.</title>
        <authorList>
            <person name="Gilroy R."/>
            <person name="Ravi A."/>
            <person name="Getino M."/>
            <person name="Pursley I."/>
            <person name="Horton D.L."/>
            <person name="Alikhan N.F."/>
            <person name="Baker D."/>
            <person name="Gharbi K."/>
            <person name="Hall N."/>
            <person name="Watson M."/>
            <person name="Adriaenssens E.M."/>
            <person name="Foster-Nyarko E."/>
            <person name="Jarju S."/>
            <person name="Secka A."/>
            <person name="Antonio M."/>
            <person name="Oren A."/>
            <person name="Chaudhuri R.R."/>
            <person name="La Ragione R."/>
            <person name="Hildebrand F."/>
            <person name="Pallen M.J."/>
        </authorList>
    </citation>
    <scope>NUCLEOTIDE SEQUENCE</scope>
    <source>
        <strain evidence="13">ChiSxjej5B17-1746</strain>
    </source>
</reference>
<evidence type="ECO:0000256" key="8">
    <source>
        <dbReference type="ARBA" id="ARBA00023306"/>
    </source>
</evidence>
<dbReference type="GO" id="GO:0009252">
    <property type="term" value="P:peptidoglycan biosynthetic process"/>
    <property type="evidence" value="ECO:0007669"/>
    <property type="project" value="UniProtKB-UniRule"/>
</dbReference>
<evidence type="ECO:0000256" key="1">
    <source>
        <dbReference type="ARBA" id="ARBA00022475"/>
    </source>
</evidence>
<keyword evidence="1 10" id="KW-1003">Cell membrane</keyword>
<dbReference type="SUPFAM" id="SSF53756">
    <property type="entry name" value="UDP-Glycosyltransferase/glycogen phosphorylase"/>
    <property type="match status" value="1"/>
</dbReference>
<feature type="binding site" evidence="10">
    <location>
        <position position="123"/>
    </location>
    <ligand>
        <name>UDP-N-acetyl-alpha-D-glucosamine</name>
        <dbReference type="ChEBI" id="CHEBI:57705"/>
    </ligand>
</feature>
<comment type="similarity">
    <text evidence="10">Belongs to the glycosyltransferase 28 family. MurG subfamily.</text>
</comment>
<evidence type="ECO:0000313" key="14">
    <source>
        <dbReference type="Proteomes" id="UP000824264"/>
    </source>
</evidence>
<dbReference type="Pfam" id="PF03033">
    <property type="entry name" value="Glyco_transf_28"/>
    <property type="match status" value="1"/>
</dbReference>